<dbReference type="PANTHER" id="PTHR48432">
    <property type="entry name" value="S5 DRBM DOMAIN-CONTAINING PROTEIN"/>
    <property type="match status" value="1"/>
</dbReference>
<dbReference type="InterPro" id="IPR013810">
    <property type="entry name" value="Ribosomal_uS5_N"/>
</dbReference>
<dbReference type="Pfam" id="PF00333">
    <property type="entry name" value="Ribosomal_S5"/>
    <property type="match status" value="1"/>
</dbReference>
<evidence type="ECO:0000256" key="5">
    <source>
        <dbReference type="ARBA" id="ARBA00023274"/>
    </source>
</evidence>
<dbReference type="GO" id="GO:0006412">
    <property type="term" value="P:translation"/>
    <property type="evidence" value="ECO:0007669"/>
    <property type="project" value="InterPro"/>
</dbReference>
<dbReference type="STRING" id="29655.A0A0K9NI91"/>
<dbReference type="GO" id="GO:0003735">
    <property type="term" value="F:structural constituent of ribosome"/>
    <property type="evidence" value="ECO:0007669"/>
    <property type="project" value="UniProtKB-UniRule"/>
</dbReference>
<keyword evidence="2" id="KW-0699">rRNA-binding</keyword>
<name>A0A0K9NI91_ZOSMR</name>
<evidence type="ECO:0000256" key="2">
    <source>
        <dbReference type="ARBA" id="ARBA00022730"/>
    </source>
</evidence>
<evidence type="ECO:0000313" key="9">
    <source>
        <dbReference type="EMBL" id="KMZ56486.1"/>
    </source>
</evidence>
<dbReference type="SUPFAM" id="SSF54211">
    <property type="entry name" value="Ribosomal protein S5 domain 2-like"/>
    <property type="match status" value="1"/>
</dbReference>
<organism evidence="9 10">
    <name type="scientific">Zostera marina</name>
    <name type="common">Eelgrass</name>
    <dbReference type="NCBI Taxonomy" id="29655"/>
    <lineage>
        <taxon>Eukaryota</taxon>
        <taxon>Viridiplantae</taxon>
        <taxon>Streptophyta</taxon>
        <taxon>Embryophyta</taxon>
        <taxon>Tracheophyta</taxon>
        <taxon>Spermatophyta</taxon>
        <taxon>Magnoliopsida</taxon>
        <taxon>Liliopsida</taxon>
        <taxon>Zosteraceae</taxon>
        <taxon>Zostera</taxon>
    </lineage>
</organism>
<accession>A0A0K9NI91</accession>
<dbReference type="GO" id="GO:0003729">
    <property type="term" value="F:mRNA binding"/>
    <property type="evidence" value="ECO:0007669"/>
    <property type="project" value="UniProtKB-ARBA"/>
</dbReference>
<evidence type="ECO:0000256" key="1">
    <source>
        <dbReference type="ARBA" id="ARBA00008945"/>
    </source>
</evidence>
<dbReference type="PROSITE" id="PS50881">
    <property type="entry name" value="S5_DSRBD"/>
    <property type="match status" value="1"/>
</dbReference>
<evidence type="ECO:0000256" key="7">
    <source>
        <dbReference type="RuleBase" id="RU003823"/>
    </source>
</evidence>
<evidence type="ECO:0000256" key="3">
    <source>
        <dbReference type="ARBA" id="ARBA00022884"/>
    </source>
</evidence>
<protein>
    <recommendedName>
        <fullName evidence="8">S5 DRBM domain-containing protein</fullName>
    </recommendedName>
</protein>
<dbReference type="OrthoDB" id="309483at2759"/>
<dbReference type="GO" id="GO:0005737">
    <property type="term" value="C:cytoplasm"/>
    <property type="evidence" value="ECO:0007669"/>
    <property type="project" value="UniProtKB-ARBA"/>
</dbReference>
<dbReference type="Gene3D" id="3.30.160.20">
    <property type="match status" value="1"/>
</dbReference>
<sequence>MLNLRPSKTLILTPIQCFFSTAINPSSFSPSKFRALLSDAETGNPTHIEEEDGQGTKGTVTMTTLVDKIEDLNVHTHNRSNRESRDSEHKRKGVNLDCYVRELGDWRNKILEHKQILLQLAKSETHLDFQKWMIKLQTFNDRNFRFPFGNSDVQKMVNSLNSSSKIGHQETLILLHKIDQAMRVLQCQSTQKNKHSMQGLFNTDHQVGEFSEINRGRDGVLLQKFRDIETKHQTNLNRKEDYTQVQKTIILAIPPPKLRAFDVDFIDVYRTTKVINGMDSTIYNVWLACGNYNGVIGFSKAESSSGLQNAVQKSYDKCSQNLYYIEHRTITKPVQSEYEGTRVFLWPAPLGKGIKGFKLVRTVLSLAGFKDVRSKVFGWKNPQNTIRALLIALNASEMIDNENDTIKNLDDSKQVR</sequence>
<dbReference type="Pfam" id="PF03719">
    <property type="entry name" value="Ribosomal_S5_C"/>
    <property type="match status" value="1"/>
</dbReference>
<dbReference type="InterPro" id="IPR005324">
    <property type="entry name" value="Ribosomal_uS5_C"/>
</dbReference>
<keyword evidence="3" id="KW-0694">RNA-binding</keyword>
<dbReference type="AlphaFoldDB" id="A0A0K9NI91"/>
<dbReference type="FunFam" id="3.30.230.10:FF:000002">
    <property type="entry name" value="30S ribosomal protein S5"/>
    <property type="match status" value="1"/>
</dbReference>
<keyword evidence="4 6" id="KW-0689">Ribosomal protein</keyword>
<dbReference type="InterPro" id="IPR000851">
    <property type="entry name" value="Ribosomal_uS5"/>
</dbReference>
<proteinExistence type="inferred from homology"/>
<dbReference type="EMBL" id="LFYR01002171">
    <property type="protein sequence ID" value="KMZ56486.1"/>
    <property type="molecule type" value="Genomic_DNA"/>
</dbReference>
<evidence type="ECO:0000259" key="8">
    <source>
        <dbReference type="PROSITE" id="PS50881"/>
    </source>
</evidence>
<comment type="caution">
    <text evidence="9">The sequence shown here is derived from an EMBL/GenBank/DDBJ whole genome shotgun (WGS) entry which is preliminary data.</text>
</comment>
<dbReference type="GO" id="GO:1990904">
    <property type="term" value="C:ribonucleoprotein complex"/>
    <property type="evidence" value="ECO:0007669"/>
    <property type="project" value="UniProtKB-UniRule"/>
</dbReference>
<evidence type="ECO:0000256" key="6">
    <source>
        <dbReference type="PROSITE-ProRule" id="PRU00268"/>
    </source>
</evidence>
<evidence type="ECO:0000313" key="10">
    <source>
        <dbReference type="Proteomes" id="UP000036987"/>
    </source>
</evidence>
<keyword evidence="10" id="KW-1185">Reference proteome</keyword>
<comment type="similarity">
    <text evidence="1 7">Belongs to the universal ribosomal protein uS5 family.</text>
</comment>
<dbReference type="Gene3D" id="3.30.230.10">
    <property type="match status" value="1"/>
</dbReference>
<dbReference type="SUPFAM" id="SSF54768">
    <property type="entry name" value="dsRNA-binding domain-like"/>
    <property type="match status" value="1"/>
</dbReference>
<gene>
    <name evidence="9" type="ORF">ZOSMA_94G00100</name>
</gene>
<dbReference type="PANTHER" id="PTHR48432:SF1">
    <property type="entry name" value="S5 DRBM DOMAIN-CONTAINING PROTEIN"/>
    <property type="match status" value="1"/>
</dbReference>
<feature type="domain" description="S5 DRBM" evidence="8">
    <location>
        <begin position="261"/>
        <end position="325"/>
    </location>
</feature>
<dbReference type="InterPro" id="IPR020568">
    <property type="entry name" value="Ribosomal_Su5_D2-typ_SF"/>
</dbReference>
<evidence type="ECO:0000256" key="4">
    <source>
        <dbReference type="ARBA" id="ARBA00022980"/>
    </source>
</evidence>
<reference evidence="10" key="1">
    <citation type="journal article" date="2016" name="Nature">
        <title>The genome of the seagrass Zostera marina reveals angiosperm adaptation to the sea.</title>
        <authorList>
            <person name="Olsen J.L."/>
            <person name="Rouze P."/>
            <person name="Verhelst B."/>
            <person name="Lin Y.-C."/>
            <person name="Bayer T."/>
            <person name="Collen J."/>
            <person name="Dattolo E."/>
            <person name="De Paoli E."/>
            <person name="Dittami S."/>
            <person name="Maumus F."/>
            <person name="Michel G."/>
            <person name="Kersting A."/>
            <person name="Lauritano C."/>
            <person name="Lohaus R."/>
            <person name="Toepel M."/>
            <person name="Tonon T."/>
            <person name="Vanneste K."/>
            <person name="Amirebrahimi M."/>
            <person name="Brakel J."/>
            <person name="Bostroem C."/>
            <person name="Chovatia M."/>
            <person name="Grimwood J."/>
            <person name="Jenkins J.W."/>
            <person name="Jueterbock A."/>
            <person name="Mraz A."/>
            <person name="Stam W.T."/>
            <person name="Tice H."/>
            <person name="Bornberg-Bauer E."/>
            <person name="Green P.J."/>
            <person name="Pearson G.A."/>
            <person name="Procaccini G."/>
            <person name="Duarte C.M."/>
            <person name="Schmutz J."/>
            <person name="Reusch T.B.H."/>
            <person name="Van de Peer Y."/>
        </authorList>
    </citation>
    <scope>NUCLEOTIDE SEQUENCE [LARGE SCALE GENOMIC DNA]</scope>
    <source>
        <strain evidence="10">cv. Finnish</strain>
    </source>
</reference>
<dbReference type="GO" id="GO:0005840">
    <property type="term" value="C:ribosome"/>
    <property type="evidence" value="ECO:0007669"/>
    <property type="project" value="UniProtKB-KW"/>
</dbReference>
<dbReference type="Proteomes" id="UP000036987">
    <property type="component" value="Unassembled WGS sequence"/>
</dbReference>
<dbReference type="GO" id="GO:0019843">
    <property type="term" value="F:rRNA binding"/>
    <property type="evidence" value="ECO:0007669"/>
    <property type="project" value="UniProtKB-KW"/>
</dbReference>
<dbReference type="InterPro" id="IPR014721">
    <property type="entry name" value="Ribsml_uS5_D2-typ_fold_subgr"/>
</dbReference>
<keyword evidence="5 6" id="KW-0687">Ribonucleoprotein</keyword>